<protein>
    <submittedName>
        <fullName evidence="1">Uncharacterized protein</fullName>
    </submittedName>
</protein>
<evidence type="ECO:0000313" key="2">
    <source>
        <dbReference type="Proteomes" id="UP000001572"/>
    </source>
</evidence>
<keyword evidence="2" id="KW-1185">Reference proteome</keyword>
<accession>A6TQS3</accession>
<gene>
    <name evidence="1" type="ordered locus">Amet_2387</name>
</gene>
<sequence>MNLFDKEQLSNLLTKAKGERSLNQYALSSGVDAGYLSRLINKTRKNPPSPEILKKLATKAHNNVKYEELMIAAGHLDVYTITEENLDKLDSFIPLILESIEEIIDKSQYKNLPSIKSFYDLLNEKERAQFLQNFINKITHDKKTDELYIDLSVLDNESSKPKKHTDFSTSHSEFTLEELEILKQIKQDPEISVLFHDLKGAPKKKIKQLLKTWDFVKEQFDNWEDEE</sequence>
<dbReference type="HOGENOM" id="CLU_1217738_0_0_9"/>
<dbReference type="STRING" id="293826.Amet_2387"/>
<dbReference type="EMBL" id="CP000724">
    <property type="protein sequence ID" value="ABR48541.1"/>
    <property type="molecule type" value="Genomic_DNA"/>
</dbReference>
<proteinExistence type="predicted"/>
<dbReference type="Proteomes" id="UP000001572">
    <property type="component" value="Chromosome"/>
</dbReference>
<dbReference type="RefSeq" id="WP_012063516.1">
    <property type="nucleotide sequence ID" value="NC_009633.1"/>
</dbReference>
<dbReference type="eggNOG" id="COG1974">
    <property type="taxonomic scope" value="Bacteria"/>
</dbReference>
<dbReference type="OrthoDB" id="2002339at2"/>
<reference evidence="2" key="1">
    <citation type="journal article" date="2016" name="Genome Announc.">
        <title>Complete genome sequence of Alkaliphilus metalliredigens strain QYMF, an alkaliphilic and metal-reducing bacterium isolated from borax-contaminated leachate ponds.</title>
        <authorList>
            <person name="Hwang C."/>
            <person name="Copeland A."/>
            <person name="Lucas S."/>
            <person name="Lapidus A."/>
            <person name="Barry K."/>
            <person name="Detter J.C."/>
            <person name="Glavina Del Rio T."/>
            <person name="Hammon N."/>
            <person name="Israni S."/>
            <person name="Dalin E."/>
            <person name="Tice H."/>
            <person name="Pitluck S."/>
            <person name="Chertkov O."/>
            <person name="Brettin T."/>
            <person name="Bruce D."/>
            <person name="Han C."/>
            <person name="Schmutz J."/>
            <person name="Larimer F."/>
            <person name="Land M.L."/>
            <person name="Hauser L."/>
            <person name="Kyrpides N."/>
            <person name="Mikhailova N."/>
            <person name="Ye Q."/>
            <person name="Zhou J."/>
            <person name="Richardson P."/>
            <person name="Fields M.W."/>
        </authorList>
    </citation>
    <scope>NUCLEOTIDE SEQUENCE [LARGE SCALE GENOMIC DNA]</scope>
    <source>
        <strain evidence="2">QYMF</strain>
    </source>
</reference>
<organism evidence="1 2">
    <name type="scientific">Alkaliphilus metalliredigens (strain QYMF)</name>
    <dbReference type="NCBI Taxonomy" id="293826"/>
    <lineage>
        <taxon>Bacteria</taxon>
        <taxon>Bacillati</taxon>
        <taxon>Bacillota</taxon>
        <taxon>Clostridia</taxon>
        <taxon>Peptostreptococcales</taxon>
        <taxon>Natronincolaceae</taxon>
        <taxon>Alkaliphilus</taxon>
    </lineage>
</organism>
<name>A6TQS3_ALKMQ</name>
<dbReference type="KEGG" id="amt:Amet_2387"/>
<dbReference type="AlphaFoldDB" id="A6TQS3"/>
<evidence type="ECO:0000313" key="1">
    <source>
        <dbReference type="EMBL" id="ABR48541.1"/>
    </source>
</evidence>